<dbReference type="Proteomes" id="UP001320898">
    <property type="component" value="Unassembled WGS sequence"/>
</dbReference>
<accession>A0AAW5R0V0</accession>
<dbReference type="AlphaFoldDB" id="A0AAW5R0V0"/>
<keyword evidence="2" id="KW-1185">Reference proteome</keyword>
<evidence type="ECO:0000313" key="1">
    <source>
        <dbReference type="EMBL" id="MCT8973817.1"/>
    </source>
</evidence>
<dbReference type="RefSeq" id="WP_261617400.1">
    <property type="nucleotide sequence ID" value="NZ_JALIDZ010000009.1"/>
</dbReference>
<comment type="caution">
    <text evidence="1">The sequence shown here is derived from an EMBL/GenBank/DDBJ whole genome shotgun (WGS) entry which is preliminary data.</text>
</comment>
<gene>
    <name evidence="1" type="ORF">MUB46_18280</name>
</gene>
<protein>
    <submittedName>
        <fullName evidence="1">Uncharacterized protein</fullName>
    </submittedName>
</protein>
<dbReference type="EMBL" id="JALIDZ010000009">
    <property type="protein sequence ID" value="MCT8973817.1"/>
    <property type="molecule type" value="Genomic_DNA"/>
</dbReference>
<name>A0AAW5R0V0_9HYPH</name>
<sequence>MGLALLFAALPAHAGAAAISLATEAGGVPVLHRTGAKPASAKKHAKTRCTRALTGLAPGPCSIGFAVLIPVPEAWTSKPSLRTTMSLGRWCKSFRPTGLLDPPRLV</sequence>
<evidence type="ECO:0000313" key="2">
    <source>
        <dbReference type="Proteomes" id="UP001320898"/>
    </source>
</evidence>
<organism evidence="1 2">
    <name type="scientific">Microbaculum marinisediminis</name>
    <dbReference type="NCBI Taxonomy" id="2931392"/>
    <lineage>
        <taxon>Bacteria</taxon>
        <taxon>Pseudomonadati</taxon>
        <taxon>Pseudomonadota</taxon>
        <taxon>Alphaproteobacteria</taxon>
        <taxon>Hyphomicrobiales</taxon>
        <taxon>Tepidamorphaceae</taxon>
        <taxon>Microbaculum</taxon>
    </lineage>
</organism>
<proteinExistence type="predicted"/>
<reference evidence="1 2" key="1">
    <citation type="submission" date="2022-04" db="EMBL/GenBank/DDBJ databases">
        <authorList>
            <person name="Ye Y.-Q."/>
            <person name="Du Z.-J."/>
        </authorList>
    </citation>
    <scope>NUCLEOTIDE SEQUENCE [LARGE SCALE GENOMIC DNA]</scope>
    <source>
        <strain evidence="1 2">A6E488</strain>
    </source>
</reference>